<dbReference type="Pfam" id="PF08751">
    <property type="entry name" value="TrwC"/>
    <property type="match status" value="1"/>
</dbReference>
<dbReference type="PANTHER" id="PTHR30313">
    <property type="entry name" value="DNA PRIMASE"/>
    <property type="match status" value="1"/>
</dbReference>
<dbReference type="InterPro" id="IPR034151">
    <property type="entry name" value="TOPRIM_DnaG_bac"/>
</dbReference>
<dbReference type="InterPro" id="IPR006171">
    <property type="entry name" value="TOPRIM_dom"/>
</dbReference>
<dbReference type="InterPro" id="IPR013264">
    <property type="entry name" value="DNAG_N"/>
</dbReference>
<feature type="domain" description="Toprim" evidence="2">
    <location>
        <begin position="1548"/>
        <end position="1630"/>
    </location>
</feature>
<dbReference type="SUPFAM" id="SSF52540">
    <property type="entry name" value="P-loop containing nucleoside triphosphate hydrolases"/>
    <property type="match status" value="2"/>
</dbReference>
<evidence type="ECO:0000256" key="1">
    <source>
        <dbReference type="SAM" id="MobiDB-lite"/>
    </source>
</evidence>
<dbReference type="Proteomes" id="UP000516117">
    <property type="component" value="Chromosome"/>
</dbReference>
<feature type="region of interest" description="Disordered" evidence="1">
    <location>
        <begin position="1872"/>
        <end position="1903"/>
    </location>
</feature>
<dbReference type="InterPro" id="IPR037068">
    <property type="entry name" value="DNA_primase_core_N_sf"/>
</dbReference>
<dbReference type="SUPFAM" id="SSF56731">
    <property type="entry name" value="DNA primase core"/>
    <property type="match status" value="1"/>
</dbReference>
<dbReference type="PANTHER" id="PTHR30313:SF2">
    <property type="entry name" value="DNA PRIMASE"/>
    <property type="match status" value="1"/>
</dbReference>
<dbReference type="EMBL" id="CP060789">
    <property type="protein sequence ID" value="QNP55338.1"/>
    <property type="molecule type" value="Genomic_DNA"/>
</dbReference>
<dbReference type="GO" id="GO:0006269">
    <property type="term" value="P:DNA replication, synthesis of primer"/>
    <property type="evidence" value="ECO:0007669"/>
    <property type="project" value="TreeGrafter"/>
</dbReference>
<dbReference type="PROSITE" id="PS50880">
    <property type="entry name" value="TOPRIM"/>
    <property type="match status" value="1"/>
</dbReference>
<proteinExistence type="predicted"/>
<dbReference type="Gene3D" id="3.40.1360.10">
    <property type="match status" value="1"/>
</dbReference>
<dbReference type="InterPro" id="IPR027417">
    <property type="entry name" value="P-loop_NTPase"/>
</dbReference>
<sequence>MTASLHKLTAGSGYDYLTRQVAAMDSTEKGHASLTSYYTEKGEVPGRWVGAGLLALEVEPGSAVSVEQMQSLFGAGFHPDMAARLAALPVGATREQVRAAARLGAPFRVHAAVSAFQQEVAMRCAVWAAEHGLAVDEEVPLDVRARVRNEVATEGFAARMGRAPSSLELSSEVARLTRNATTACAGFDVTFTPVKSVSALWAVAPQQVAAQIEEAHNAAVADALAYLEERVLFSRRGAGGVRQVEVTGLIAAAFTHRDSRAGDPNLHTHVAIANKVQTLDGAWLAIDGRPLFAGLVSISEVYNTQLEAHLAARLGVRFAAEPVADPSKRPVREIVGVPARLREAWSSRRAAIEARQSELAVAFQHDHRRPPTPAEAIALAQQATLETREAKHEPRTLTEQRSAWAAQAAAVLGANGVDRMLADVPAAGRVTRPAPTADWIDEVADEMVTRMGLSRATWTVWHLQAEASRRARERATGPEQATHLTAQLLAAATDRCIALEAWVDPISDPQVLRRSDGESVYTTVGSRRFTSTAVIEAERQITDAATLLNGRQASEADVSLALLEATANRINLTAGQAELVRRMATSGRRVQLALAAAGSGKTTALATLRQAWRNSCGTVVGLAPSAVAARLLADHVGHATTLAKLAWDLRHHPRAAESLIGPDTLLIVDEAGMADTPTLAAVIGFAMQRGASVRLIGDDQQLAAVGAGGVLRDLTHAHPTVHLTEVLRFEDPAEAAASLALRDGRPESLGFYLDQQRIHAGSDETILRDALNAWLKDKTASLDSVMLASTRDQVAQLNQWARDHRLAATHGDAEGAVAVLSDGNLASVGDVIVTRLNDRRLAISATDWVKNGDRWTVTEVDPTGAIHAHHLNSGLRITLPAAYVTENVELGYAVTVHSAQGITVDTTHTVLTGTESRQQLYVAMSRGRRSNHAYIQVVDGGGENSPIHPTTLRPVTAADVLEQVLARDGSARSVTTETRQTVDPYTRLGLAVARYSDALSVAVEHLHADAAHELDQHADEVVDQLTSSPAWPTLRAHLLLLSATGDHGPSPLQLLRDAVDARELSTAHDPAAVLTWRLPHPDHEGPLPWLTGIPRSLADHDQWGPYLTARHDQVRAFAAEVRAAATAISQPVWALPGQTLTTSTVTDVEVWRAAWQVEPSDRRPTGPAQLGAAAHHWQQNLTNRLRPALPVGVWTDLLRDIRADLPRDPYAPVLAHRLAALHNSDVPITEHLAAAVAEGLLPAEQPAAALWWRLARHLTPTDSPTLPTWEESLVDQLGYQAAADLEASPWWPHLAAALTDATQRGHRPEDLIIPVPDVSGFDDACQAMLWRTHRLMTPPPDDQVEPPHPDQLPPDGIEDIDWTTRTADLVAAARLRERIDPDFTEIELRRAFAAADRWTEIPHTPQRLAQVTAAAAGFFESQLPDSWSHHYFTQRFRQDLAGNPRFRIGHAPAGWTSMISTLRKQGFSTDELIAAGVATTTRQGNVIDRFRDRAMLPIVHQGVVVGFVGRRHPDADDSQGPKYLNSPASPLFAKRDILYGHHLLTPEAVPVIVEGPIDAIAVTLAGQGTYIGVAPLGTALTLEQTLLVRGGPTPLIATDPDNAGHVAAENAFWLLAQHRFDPRRLILPAGSDPAQLLEQHGPDALHDALATVTTLQGELMIRDRVTFLSPAEAGLQVAEILAARPPATWEQHLTDVPEKQARHLVARTHAWTATPTAAADHARQQTRQMRGRLDQTPAQRWQRWADLTGMAGAREWPKLAARLDELHHAGADTTMLARRLAKAPAAVAAATLAHHRPGRAVEVDWRPWAEIVNAGLLADQRWRSVQTDLSRLQFLGTDLAALAAAMAGRHPETVLVTLRNALRVHVGKFGLNSGADQQSSPATRAQLGIGGPDETPGRTPPQR</sequence>
<evidence type="ECO:0000313" key="3">
    <source>
        <dbReference type="EMBL" id="QNP55338.1"/>
    </source>
</evidence>
<gene>
    <name evidence="3" type="ORF">H9L22_14110</name>
</gene>
<dbReference type="Gene3D" id="2.30.30.940">
    <property type="match status" value="1"/>
</dbReference>
<protein>
    <submittedName>
        <fullName evidence="3">Relaxase domain-containing protein</fullName>
    </submittedName>
</protein>
<dbReference type="GO" id="GO:0005737">
    <property type="term" value="C:cytoplasm"/>
    <property type="evidence" value="ECO:0007669"/>
    <property type="project" value="TreeGrafter"/>
</dbReference>
<dbReference type="Gene3D" id="3.90.980.10">
    <property type="entry name" value="DNA primase, catalytic core, N-terminal domain"/>
    <property type="match status" value="1"/>
</dbReference>
<organism evidence="3 4">
    <name type="scientific">Tessaracoccus defluvii</name>
    <dbReference type="NCBI Taxonomy" id="1285901"/>
    <lineage>
        <taxon>Bacteria</taxon>
        <taxon>Bacillati</taxon>
        <taxon>Actinomycetota</taxon>
        <taxon>Actinomycetes</taxon>
        <taxon>Propionibacteriales</taxon>
        <taxon>Propionibacteriaceae</taxon>
        <taxon>Tessaracoccus</taxon>
    </lineage>
</organism>
<dbReference type="SMART" id="SM00493">
    <property type="entry name" value="TOPRIM"/>
    <property type="match status" value="1"/>
</dbReference>
<evidence type="ECO:0000259" key="2">
    <source>
        <dbReference type="PROSITE" id="PS50880"/>
    </source>
</evidence>
<dbReference type="CDD" id="cd03364">
    <property type="entry name" value="TOPRIM_DnaG_primases"/>
    <property type="match status" value="1"/>
</dbReference>
<dbReference type="Pfam" id="PF13604">
    <property type="entry name" value="AAA_30"/>
    <property type="match status" value="1"/>
</dbReference>
<reference evidence="3 4" key="1">
    <citation type="submission" date="2020-08" db="EMBL/GenBank/DDBJ databases">
        <title>Genome sequence of Tessaracoccus defluvii JCM 17540T.</title>
        <authorList>
            <person name="Hyun D.-W."/>
            <person name="Bae J.-W."/>
        </authorList>
    </citation>
    <scope>NUCLEOTIDE SEQUENCE [LARGE SCALE GENOMIC DNA]</scope>
    <source>
        <strain evidence="3 4">JCM 17540</strain>
    </source>
</reference>
<accession>A0A7H0H472</accession>
<dbReference type="RefSeq" id="WP_187720472.1">
    <property type="nucleotide sequence ID" value="NZ_BAABBL010000011.1"/>
</dbReference>
<dbReference type="CDD" id="cd17933">
    <property type="entry name" value="DEXSc_RecD-like"/>
    <property type="match status" value="1"/>
</dbReference>
<evidence type="ECO:0000313" key="4">
    <source>
        <dbReference type="Proteomes" id="UP000516117"/>
    </source>
</evidence>
<dbReference type="NCBIfam" id="NF041492">
    <property type="entry name" value="MobF"/>
    <property type="match status" value="1"/>
</dbReference>
<dbReference type="Pfam" id="PF08275">
    <property type="entry name" value="DNAG_N"/>
    <property type="match status" value="1"/>
</dbReference>
<dbReference type="InterPro" id="IPR050219">
    <property type="entry name" value="DnaG_primase"/>
</dbReference>
<name>A0A7H0H472_9ACTN</name>
<dbReference type="KEGG" id="tdf:H9L22_14110"/>
<dbReference type="CDD" id="cd18809">
    <property type="entry name" value="SF1_C_RecD"/>
    <property type="match status" value="1"/>
</dbReference>
<dbReference type="InterPro" id="IPR014862">
    <property type="entry name" value="TrwC"/>
</dbReference>
<feature type="compositionally biased region" description="Polar residues" evidence="1">
    <location>
        <begin position="1874"/>
        <end position="1883"/>
    </location>
</feature>
<dbReference type="Pfam" id="PF13155">
    <property type="entry name" value="Toprim_2"/>
    <property type="match status" value="1"/>
</dbReference>
<dbReference type="SUPFAM" id="SSF55464">
    <property type="entry name" value="Origin of replication-binding domain, RBD-like"/>
    <property type="match status" value="1"/>
</dbReference>
<dbReference type="Gene3D" id="3.40.50.300">
    <property type="entry name" value="P-loop containing nucleotide triphosphate hydrolases"/>
    <property type="match status" value="2"/>
</dbReference>
<keyword evidence="4" id="KW-1185">Reference proteome</keyword>